<feature type="region of interest" description="Disordered" evidence="5">
    <location>
        <begin position="250"/>
        <end position="420"/>
    </location>
</feature>
<evidence type="ECO:0000256" key="3">
    <source>
        <dbReference type="ARBA" id="ARBA00022833"/>
    </source>
</evidence>
<feature type="compositionally biased region" description="Polar residues" evidence="5">
    <location>
        <begin position="366"/>
        <end position="375"/>
    </location>
</feature>
<dbReference type="AlphaFoldDB" id="A0AA36JE26"/>
<keyword evidence="1" id="KW-0479">Metal-binding</keyword>
<evidence type="ECO:0000256" key="4">
    <source>
        <dbReference type="PROSITE-ProRule" id="PRU01371"/>
    </source>
</evidence>
<evidence type="ECO:0000256" key="1">
    <source>
        <dbReference type="ARBA" id="ARBA00022723"/>
    </source>
</evidence>
<reference evidence="7" key="1">
    <citation type="submission" date="2023-08" db="EMBL/GenBank/DDBJ databases">
        <authorList>
            <person name="Chen Y."/>
            <person name="Shah S."/>
            <person name="Dougan E. K."/>
            <person name="Thang M."/>
            <person name="Chan C."/>
        </authorList>
    </citation>
    <scope>NUCLEOTIDE SEQUENCE</scope>
</reference>
<dbReference type="PROSITE" id="PS52027">
    <property type="entry name" value="ZF_C2HC_C3H"/>
    <property type="match status" value="1"/>
</dbReference>
<evidence type="ECO:0000256" key="5">
    <source>
        <dbReference type="SAM" id="MobiDB-lite"/>
    </source>
</evidence>
<feature type="compositionally biased region" description="Basic and acidic residues" evidence="5">
    <location>
        <begin position="82"/>
        <end position="93"/>
    </location>
</feature>
<keyword evidence="3" id="KW-0862">Zinc</keyword>
<feature type="compositionally biased region" description="Polar residues" evidence="5">
    <location>
        <begin position="309"/>
        <end position="324"/>
    </location>
</feature>
<organism evidence="7 8">
    <name type="scientific">Effrenium voratum</name>
    <dbReference type="NCBI Taxonomy" id="2562239"/>
    <lineage>
        <taxon>Eukaryota</taxon>
        <taxon>Sar</taxon>
        <taxon>Alveolata</taxon>
        <taxon>Dinophyceae</taxon>
        <taxon>Suessiales</taxon>
        <taxon>Symbiodiniaceae</taxon>
        <taxon>Effrenium</taxon>
    </lineage>
</organism>
<proteinExistence type="predicted"/>
<evidence type="ECO:0000256" key="2">
    <source>
        <dbReference type="ARBA" id="ARBA00022771"/>
    </source>
</evidence>
<protein>
    <recommendedName>
        <fullName evidence="6">C2HC/C3H-type domain-containing protein</fullName>
    </recommendedName>
</protein>
<name>A0AA36JE26_9DINO</name>
<comment type="caution">
    <text evidence="7">The sequence shown here is derived from an EMBL/GenBank/DDBJ whole genome shotgun (WGS) entry which is preliminary data.</text>
</comment>
<dbReference type="EMBL" id="CAUJNA010003517">
    <property type="protein sequence ID" value="CAJ1403976.1"/>
    <property type="molecule type" value="Genomic_DNA"/>
</dbReference>
<dbReference type="GO" id="GO:0008270">
    <property type="term" value="F:zinc ion binding"/>
    <property type="evidence" value="ECO:0007669"/>
    <property type="project" value="UniProtKB-KW"/>
</dbReference>
<feature type="compositionally biased region" description="Basic and acidic residues" evidence="5">
    <location>
        <begin position="441"/>
        <end position="459"/>
    </location>
</feature>
<gene>
    <name evidence="7" type="ORF">EVOR1521_LOCUS26525</name>
</gene>
<evidence type="ECO:0000259" key="6">
    <source>
        <dbReference type="PROSITE" id="PS52027"/>
    </source>
</evidence>
<feature type="compositionally biased region" description="Basic and acidic residues" evidence="5">
    <location>
        <begin position="397"/>
        <end position="408"/>
    </location>
</feature>
<feature type="region of interest" description="Disordered" evidence="5">
    <location>
        <begin position="1"/>
        <end position="35"/>
    </location>
</feature>
<keyword evidence="8" id="KW-1185">Reference proteome</keyword>
<feature type="region of interest" description="Disordered" evidence="5">
    <location>
        <begin position="112"/>
        <end position="134"/>
    </location>
</feature>
<keyword evidence="2 4" id="KW-0863">Zinc-finger</keyword>
<dbReference type="Proteomes" id="UP001178507">
    <property type="component" value="Unassembled WGS sequence"/>
</dbReference>
<dbReference type="Pfam" id="PF13913">
    <property type="entry name" value="zf-C2HC_2"/>
    <property type="match status" value="1"/>
</dbReference>
<feature type="region of interest" description="Disordered" evidence="5">
    <location>
        <begin position="441"/>
        <end position="479"/>
    </location>
</feature>
<accession>A0AA36JE26</accession>
<dbReference type="InterPro" id="IPR049899">
    <property type="entry name" value="Znf_C2HC_C3H"/>
</dbReference>
<feature type="compositionally biased region" description="Low complexity" evidence="5">
    <location>
        <begin position="348"/>
        <end position="364"/>
    </location>
</feature>
<evidence type="ECO:0000313" key="7">
    <source>
        <dbReference type="EMBL" id="CAJ1403976.1"/>
    </source>
</evidence>
<sequence length="479" mass="51875">MARQQQGDDTPLLASPAPHVGTTPEAPPRERGIANASLSWRNLLVNSPPAWAMSPEKTTETRIPPFPWPAQNLPVPRSPPRLGRDAARMSKFSEEEDEEIERFLNHCSFSSTASRREHLPRTPSPKKGLDDTVSSVMWTPPPKLGEDAMTASTTLAGMLGSGTRSASRARSCETETPDLTSPFTPAKPRGVMEDAEALLRPCSCCGRRFRENRLPVHEEICFRNAAKQRTVFESSRQRCEAVSGRWWSAADEARRSHTMPAQRSPARPDARASPGMRRSPSAPTYHGGRQSASPDGPSKYAGAGLGQSPPVQASSARRSRSMPQGRSKHSEGRSSAAWTFPHSAQTKSGMPRRSVSGRRSSAGSPLPSSRGSASTFPGHRPGSRPSWGTAPAMPDAQDSKGRMGDLHGPKTGSGRSDGSLLGSIIEDVAQLSAQVERLLSRRKDLLRGEEMRRSDRSAEVLELSPSDSSTGPEGDRRAW</sequence>
<feature type="domain" description="C2HC/C3H-type" evidence="6">
    <location>
        <begin position="198"/>
        <end position="227"/>
    </location>
</feature>
<feature type="region of interest" description="Disordered" evidence="5">
    <location>
        <begin position="159"/>
        <end position="188"/>
    </location>
</feature>
<evidence type="ECO:0000313" key="8">
    <source>
        <dbReference type="Proteomes" id="UP001178507"/>
    </source>
</evidence>
<feature type="region of interest" description="Disordered" evidence="5">
    <location>
        <begin position="47"/>
        <end position="94"/>
    </location>
</feature>